<dbReference type="SUPFAM" id="SSF55347">
    <property type="entry name" value="Glyceraldehyde-3-phosphate dehydrogenase-like, C-terminal domain"/>
    <property type="match status" value="1"/>
</dbReference>
<comment type="caution">
    <text evidence="7">The sequence shown here is derived from an EMBL/GenBank/DDBJ whole genome shotgun (WGS) entry which is preliminary data.</text>
</comment>
<dbReference type="Gene3D" id="1.10.1870.10">
    <property type="entry name" value="Domain 3, Saccharopine reductase"/>
    <property type="match status" value="1"/>
</dbReference>
<dbReference type="VEuPathDB" id="FungiDB:SeMB42_g06672"/>
<evidence type="ECO:0000256" key="2">
    <source>
        <dbReference type="ARBA" id="ARBA00023002"/>
    </source>
</evidence>
<evidence type="ECO:0008006" key="10">
    <source>
        <dbReference type="Google" id="ProtNLM"/>
    </source>
</evidence>
<dbReference type="GO" id="GO:0004753">
    <property type="term" value="F:saccharopine dehydrogenase activity"/>
    <property type="evidence" value="ECO:0007669"/>
    <property type="project" value="TreeGrafter"/>
</dbReference>
<dbReference type="Gene3D" id="3.40.50.720">
    <property type="entry name" value="NAD(P)-binding Rossmann-like Domain"/>
    <property type="match status" value="1"/>
</dbReference>
<dbReference type="FunFam" id="3.40.50.720:FF:000072">
    <property type="entry name" value="Saccharopine dehydrogenase [NADP(+), L-glutamate-forming]"/>
    <property type="match status" value="1"/>
</dbReference>
<dbReference type="STRING" id="286115.A0A507D0G3"/>
<dbReference type="Proteomes" id="UP000317494">
    <property type="component" value="Unassembled WGS sequence"/>
</dbReference>
<dbReference type="OrthoDB" id="10059875at2759"/>
<evidence type="ECO:0000313" key="9">
    <source>
        <dbReference type="Proteomes" id="UP000320475"/>
    </source>
</evidence>
<dbReference type="EMBL" id="QEAN01000392">
    <property type="protein sequence ID" value="TPX38550.1"/>
    <property type="molecule type" value="Genomic_DNA"/>
</dbReference>
<evidence type="ECO:0000259" key="5">
    <source>
        <dbReference type="Pfam" id="PF16653"/>
    </source>
</evidence>
<dbReference type="Gene3D" id="3.30.360.10">
    <property type="entry name" value="Dihydrodipicolinate Reductase, domain 2"/>
    <property type="match status" value="1"/>
</dbReference>
<dbReference type="AlphaFoldDB" id="A0A507D0G3"/>
<evidence type="ECO:0000256" key="1">
    <source>
        <dbReference type="ARBA" id="ARBA00022857"/>
    </source>
</evidence>
<dbReference type="EMBL" id="QEAM01000164">
    <property type="protein sequence ID" value="TPX44885.1"/>
    <property type="molecule type" value="Genomic_DNA"/>
</dbReference>
<keyword evidence="1" id="KW-0521">NADP</keyword>
<evidence type="ECO:0000313" key="7">
    <source>
        <dbReference type="EMBL" id="TPX44885.1"/>
    </source>
</evidence>
<keyword evidence="3" id="KW-0028">Amino-acid biosynthesis</keyword>
<proteinExistence type="predicted"/>
<dbReference type="InterPro" id="IPR051168">
    <property type="entry name" value="AASS"/>
</dbReference>
<dbReference type="Pfam" id="PF16653">
    <property type="entry name" value="Sacchrp_dh_C"/>
    <property type="match status" value="1"/>
</dbReference>
<keyword evidence="2" id="KW-0560">Oxidoreductase</keyword>
<dbReference type="InterPro" id="IPR005097">
    <property type="entry name" value="Sacchrp_dh_NADP-bd"/>
</dbReference>
<accession>A0A507D0G3</accession>
<feature type="domain" description="Saccharopine dehydrogenase NADP binding" evidence="4">
    <location>
        <begin position="9"/>
        <end position="123"/>
    </location>
</feature>
<gene>
    <name evidence="7" type="ORF">SeLEV6574_g04225</name>
    <name evidence="6" type="ORF">SeMB42_g06672</name>
</gene>
<dbReference type="GO" id="GO:0019878">
    <property type="term" value="P:lysine biosynthetic process via aminoadipic acid"/>
    <property type="evidence" value="ECO:0007669"/>
    <property type="project" value="TreeGrafter"/>
</dbReference>
<dbReference type="PANTHER" id="PTHR11133">
    <property type="entry name" value="SACCHAROPINE DEHYDROGENASE"/>
    <property type="match status" value="1"/>
</dbReference>
<name>A0A507D0G3_9FUNG</name>
<reference evidence="8 9" key="1">
    <citation type="journal article" date="2019" name="Sci. Rep.">
        <title>Comparative genomics of chytrid fungi reveal insights into the obligate biotrophic and pathogenic lifestyle of Synchytrium endobioticum.</title>
        <authorList>
            <person name="van de Vossenberg B.T.L.H."/>
            <person name="Warris S."/>
            <person name="Nguyen H.D.T."/>
            <person name="van Gent-Pelzer M.P.E."/>
            <person name="Joly D.L."/>
            <person name="van de Geest H.C."/>
            <person name="Bonants P.J.M."/>
            <person name="Smith D.S."/>
            <person name="Levesque C.A."/>
            <person name="van der Lee T.A.J."/>
        </authorList>
    </citation>
    <scope>NUCLEOTIDE SEQUENCE [LARGE SCALE GENOMIC DNA]</scope>
    <source>
        <strain evidence="7 9">LEV6574</strain>
        <strain evidence="6 8">MB42</strain>
    </source>
</reference>
<keyword evidence="8" id="KW-1185">Reference proteome</keyword>
<evidence type="ECO:0000256" key="3">
    <source>
        <dbReference type="ARBA" id="ARBA00023154"/>
    </source>
</evidence>
<dbReference type="PANTHER" id="PTHR11133:SF22">
    <property type="entry name" value="ALPHA-AMINOADIPIC SEMIALDEHYDE SYNTHASE, MITOCHONDRIAL"/>
    <property type="match status" value="1"/>
</dbReference>
<sequence length="451" mass="49849">MAECPYRRILLLGSGYVAGPCLEYLWRRKDYLITIGARHADASIALAKGRERISPICVDVCDEPGLDRQVLKHDIIISLIPYTQHAKVIKSAVKYGKHVVTTSYISPAMMEFDQAAKDKNLTIFNEIGVDPGIDHLYAVKTISEVHALGGKITCFTSYCGGLPAPEHSNNPLGYKFSWSARGVLMALRNNAKFLQDGNVVEIPGPQLMDSAKPIYIYPAFAFEGYPNRDSTPYTERYHIPEAKTVLRGTLRYQGFPKFIKALITLGMLSEEPLDYLDPAAAEISWKVLMSKLLPTSSQRESDLIAAVIEKAKLQASEAHRITRGLKWLGLFSDQPAPRLGNIMDTLCATLGAKMQYKQGERDMTMLQHVFEVELPDGTQQTRTSTGLWFGVPGGHTSMATTVGIPCAIATQLILDGVITRRGVVAPLDDELVKPLLEKLEGEGIRMVEEIL</sequence>
<dbReference type="InterPro" id="IPR036291">
    <property type="entry name" value="NAD(P)-bd_dom_sf"/>
</dbReference>
<dbReference type="SUPFAM" id="SSF51735">
    <property type="entry name" value="NAD(P)-binding Rossmann-fold domains"/>
    <property type="match status" value="1"/>
</dbReference>
<dbReference type="InterPro" id="IPR032095">
    <property type="entry name" value="Sacchrp_dh-like_C"/>
</dbReference>
<dbReference type="GO" id="GO:0005737">
    <property type="term" value="C:cytoplasm"/>
    <property type="evidence" value="ECO:0007669"/>
    <property type="project" value="TreeGrafter"/>
</dbReference>
<dbReference type="Proteomes" id="UP000320475">
    <property type="component" value="Unassembled WGS sequence"/>
</dbReference>
<dbReference type="FunFam" id="3.30.360.10:FF:000008">
    <property type="entry name" value="Alpha-aminoadipic semialdehyde synthase, mitochondrial"/>
    <property type="match status" value="1"/>
</dbReference>
<dbReference type="Pfam" id="PF03435">
    <property type="entry name" value="Sacchrp_dh_NADP"/>
    <property type="match status" value="1"/>
</dbReference>
<keyword evidence="3" id="KW-0457">Lysine biosynthesis</keyword>
<evidence type="ECO:0000313" key="8">
    <source>
        <dbReference type="Proteomes" id="UP000317494"/>
    </source>
</evidence>
<evidence type="ECO:0000313" key="6">
    <source>
        <dbReference type="EMBL" id="TPX38550.1"/>
    </source>
</evidence>
<protein>
    <recommendedName>
        <fullName evidence="10">Saccharopine dehydrogenase</fullName>
    </recommendedName>
</protein>
<feature type="domain" description="Saccharopine dehydrogenase-like C-terminal" evidence="5">
    <location>
        <begin position="128"/>
        <end position="444"/>
    </location>
</feature>
<organism evidence="7 9">
    <name type="scientific">Synchytrium endobioticum</name>
    <dbReference type="NCBI Taxonomy" id="286115"/>
    <lineage>
        <taxon>Eukaryota</taxon>
        <taxon>Fungi</taxon>
        <taxon>Fungi incertae sedis</taxon>
        <taxon>Chytridiomycota</taxon>
        <taxon>Chytridiomycota incertae sedis</taxon>
        <taxon>Chytridiomycetes</taxon>
        <taxon>Synchytriales</taxon>
        <taxon>Synchytriaceae</taxon>
        <taxon>Synchytrium</taxon>
    </lineage>
</organism>
<evidence type="ECO:0000259" key="4">
    <source>
        <dbReference type="Pfam" id="PF03435"/>
    </source>
</evidence>